<sequence>PSERMYDQEVAQRWKSHQCPPSRDMLEATECGDDEGVPM</sequence>
<protein>
    <submittedName>
        <fullName evidence="2">Uncharacterized protein</fullName>
    </submittedName>
</protein>
<evidence type="ECO:0000256" key="1">
    <source>
        <dbReference type="SAM" id="MobiDB-lite"/>
    </source>
</evidence>
<dbReference type="AlphaFoldDB" id="A0A392TLY9"/>
<keyword evidence="3" id="KW-1185">Reference proteome</keyword>
<comment type="caution">
    <text evidence="2">The sequence shown here is derived from an EMBL/GenBank/DDBJ whole genome shotgun (WGS) entry which is preliminary data.</text>
</comment>
<feature type="region of interest" description="Disordered" evidence="1">
    <location>
        <begin position="1"/>
        <end position="39"/>
    </location>
</feature>
<dbReference type="EMBL" id="LXQA010614644">
    <property type="protein sequence ID" value="MCI62189.1"/>
    <property type="molecule type" value="Genomic_DNA"/>
</dbReference>
<organism evidence="2 3">
    <name type="scientific">Trifolium medium</name>
    <dbReference type="NCBI Taxonomy" id="97028"/>
    <lineage>
        <taxon>Eukaryota</taxon>
        <taxon>Viridiplantae</taxon>
        <taxon>Streptophyta</taxon>
        <taxon>Embryophyta</taxon>
        <taxon>Tracheophyta</taxon>
        <taxon>Spermatophyta</taxon>
        <taxon>Magnoliopsida</taxon>
        <taxon>eudicotyledons</taxon>
        <taxon>Gunneridae</taxon>
        <taxon>Pentapetalae</taxon>
        <taxon>rosids</taxon>
        <taxon>fabids</taxon>
        <taxon>Fabales</taxon>
        <taxon>Fabaceae</taxon>
        <taxon>Papilionoideae</taxon>
        <taxon>50 kb inversion clade</taxon>
        <taxon>NPAAA clade</taxon>
        <taxon>Hologalegina</taxon>
        <taxon>IRL clade</taxon>
        <taxon>Trifolieae</taxon>
        <taxon>Trifolium</taxon>
    </lineage>
</organism>
<dbReference type="Proteomes" id="UP000265520">
    <property type="component" value="Unassembled WGS sequence"/>
</dbReference>
<reference evidence="2 3" key="1">
    <citation type="journal article" date="2018" name="Front. Plant Sci.">
        <title>Red Clover (Trifolium pratense) and Zigzag Clover (T. medium) - A Picture of Genomic Similarities and Differences.</title>
        <authorList>
            <person name="Dluhosova J."/>
            <person name="Istvanek J."/>
            <person name="Nedelnik J."/>
            <person name="Repkova J."/>
        </authorList>
    </citation>
    <scope>NUCLEOTIDE SEQUENCE [LARGE SCALE GENOMIC DNA]</scope>
    <source>
        <strain evidence="3">cv. 10/8</strain>
        <tissue evidence="2">Leaf</tissue>
    </source>
</reference>
<accession>A0A392TLY9</accession>
<evidence type="ECO:0000313" key="3">
    <source>
        <dbReference type="Proteomes" id="UP000265520"/>
    </source>
</evidence>
<feature type="non-terminal residue" evidence="2">
    <location>
        <position position="1"/>
    </location>
</feature>
<feature type="compositionally biased region" description="Basic and acidic residues" evidence="1">
    <location>
        <begin position="1"/>
        <end position="12"/>
    </location>
</feature>
<evidence type="ECO:0000313" key="2">
    <source>
        <dbReference type="EMBL" id="MCI62189.1"/>
    </source>
</evidence>
<proteinExistence type="predicted"/>
<feature type="compositionally biased region" description="Acidic residues" evidence="1">
    <location>
        <begin position="30"/>
        <end position="39"/>
    </location>
</feature>
<name>A0A392TLY9_9FABA</name>